<protein>
    <submittedName>
        <fullName evidence="3">C6 transcription factor</fullName>
    </submittedName>
</protein>
<dbReference type="Gene3D" id="4.10.240.10">
    <property type="entry name" value="Zn(2)-C6 fungal-type DNA-binding domain"/>
    <property type="match status" value="1"/>
</dbReference>
<dbReference type="PANTHER" id="PTHR38791:SF1">
    <property type="entry name" value="TRANSCRIPTION FACTOR, PUTATIVE-RELATED"/>
    <property type="match status" value="1"/>
</dbReference>
<accession>A0ABR1U172</accession>
<dbReference type="PROSITE" id="PS50048">
    <property type="entry name" value="ZN2_CY6_FUNGAL_2"/>
    <property type="match status" value="1"/>
</dbReference>
<evidence type="ECO:0000313" key="4">
    <source>
        <dbReference type="Proteomes" id="UP001444661"/>
    </source>
</evidence>
<gene>
    <name evidence="3" type="ORF">PG993_003938</name>
</gene>
<name>A0ABR1U172_9PEZI</name>
<dbReference type="InterPro" id="IPR001138">
    <property type="entry name" value="Zn2Cys6_DnaBD"/>
</dbReference>
<feature type="domain" description="Zn(2)-C6 fungal-type" evidence="2">
    <location>
        <begin position="10"/>
        <end position="38"/>
    </location>
</feature>
<organism evidence="3 4">
    <name type="scientific">Apiospora rasikravindrae</name>
    <dbReference type="NCBI Taxonomy" id="990691"/>
    <lineage>
        <taxon>Eukaryota</taxon>
        <taxon>Fungi</taxon>
        <taxon>Dikarya</taxon>
        <taxon>Ascomycota</taxon>
        <taxon>Pezizomycotina</taxon>
        <taxon>Sordariomycetes</taxon>
        <taxon>Xylariomycetidae</taxon>
        <taxon>Amphisphaeriales</taxon>
        <taxon>Apiosporaceae</taxon>
        <taxon>Apiospora</taxon>
    </lineage>
</organism>
<dbReference type="SUPFAM" id="SSF57701">
    <property type="entry name" value="Zn2/Cys6 DNA-binding domain"/>
    <property type="match status" value="1"/>
</dbReference>
<dbReference type="EMBL" id="JAQQWK010000002">
    <property type="protein sequence ID" value="KAK8052553.1"/>
    <property type="molecule type" value="Genomic_DNA"/>
</dbReference>
<evidence type="ECO:0000313" key="3">
    <source>
        <dbReference type="EMBL" id="KAK8052553.1"/>
    </source>
</evidence>
<evidence type="ECO:0000259" key="2">
    <source>
        <dbReference type="PROSITE" id="PS50048"/>
    </source>
</evidence>
<dbReference type="CDD" id="cd00067">
    <property type="entry name" value="GAL4"/>
    <property type="match status" value="1"/>
</dbReference>
<keyword evidence="4" id="KW-1185">Reference proteome</keyword>
<comment type="caution">
    <text evidence="3">The sequence shown here is derived from an EMBL/GenBank/DDBJ whole genome shotgun (WGS) entry which is preliminary data.</text>
</comment>
<proteinExistence type="predicted"/>
<sequence length="553" mass="60564">MVNRGKPSLDCRPCKKRKLRCDLQPDVCGQCARAGIECFGRRDPNELIVLDQTVSTKRKVQGSQQLRDSDSEAATRYPICPSELISNLPSAAAWLSIPRPLLPGLQVRARTAFLSHYVLGFSRSHGALAALYQATALDSPLSAAVDAAAILFLAKHYQAPGYPTQPVSSPDHASDLTRLATQSYMVATKRLGNTLRNVSLHSDKTKNVENTRNSAYDDETLQAVLLLDMYEKLAVAGIQRPETGSPGVDEHSWMSHVRGALSLLRASGLGQHLASPIKRRLAARLAMSLVVSCGAAGIHAPWELEQLRAGLEPYFTVAIPNASRARDQAASLPTNMWLDPKFAVTGVVVGVVNLAANVRQGSLTPDEACGRAQELDQQFVEMEQTLPPSWQCDRVITGSGYPMVYGGYYDIYSDHFVTQVRNVIRSMRLLLAKIVMECCDTNTSSLFRCGDIHITIENLCDDIVASVPQFTWTIARPENGIPFGPLQSLQCFTLLSPLYLAGQLTTRAELREWIIATMEYMADSGGLHLATTVASILRSAPRNKLLACLFNIR</sequence>
<reference evidence="3 4" key="1">
    <citation type="submission" date="2023-01" db="EMBL/GenBank/DDBJ databases">
        <title>Analysis of 21 Apiospora genomes using comparative genomics revels a genus with tremendous synthesis potential of carbohydrate active enzymes and secondary metabolites.</title>
        <authorList>
            <person name="Sorensen T."/>
        </authorList>
    </citation>
    <scope>NUCLEOTIDE SEQUENCE [LARGE SCALE GENOMIC DNA]</scope>
    <source>
        <strain evidence="3 4">CBS 33761</strain>
    </source>
</reference>
<dbReference type="InterPro" id="IPR053175">
    <property type="entry name" value="DHMBA_Reg_Transcription_Factor"/>
</dbReference>
<dbReference type="InterPro" id="IPR036864">
    <property type="entry name" value="Zn2-C6_fun-type_DNA-bd_sf"/>
</dbReference>
<evidence type="ECO:0000256" key="1">
    <source>
        <dbReference type="ARBA" id="ARBA00023242"/>
    </source>
</evidence>
<dbReference type="SMART" id="SM00066">
    <property type="entry name" value="GAL4"/>
    <property type="match status" value="1"/>
</dbReference>
<dbReference type="PANTHER" id="PTHR38791">
    <property type="entry name" value="ZN(II)2CYS6 TRANSCRIPTION FACTOR (EUROFUNG)-RELATED-RELATED"/>
    <property type="match status" value="1"/>
</dbReference>
<dbReference type="Proteomes" id="UP001444661">
    <property type="component" value="Unassembled WGS sequence"/>
</dbReference>
<keyword evidence="1" id="KW-0539">Nucleus</keyword>